<dbReference type="Gene3D" id="1.10.357.10">
    <property type="entry name" value="Tetracycline Repressor, domain 2"/>
    <property type="match status" value="1"/>
</dbReference>
<dbReference type="PROSITE" id="PS50977">
    <property type="entry name" value="HTH_TETR_2"/>
    <property type="match status" value="1"/>
</dbReference>
<dbReference type="SUPFAM" id="SSF46689">
    <property type="entry name" value="Homeodomain-like"/>
    <property type="match status" value="1"/>
</dbReference>
<reference evidence="6" key="1">
    <citation type="submission" date="2016-10" db="EMBL/GenBank/DDBJ databases">
        <authorList>
            <person name="Varghese N."/>
            <person name="Submissions S."/>
        </authorList>
    </citation>
    <scope>NUCLEOTIDE SEQUENCE [LARGE SCALE GENOMIC DNA]</scope>
    <source>
        <strain evidence="6">DSM 22082</strain>
    </source>
</reference>
<dbReference type="PRINTS" id="PR00455">
    <property type="entry name" value="HTHTETR"/>
</dbReference>
<dbReference type="GO" id="GO:0000976">
    <property type="term" value="F:transcription cis-regulatory region binding"/>
    <property type="evidence" value="ECO:0007669"/>
    <property type="project" value="TreeGrafter"/>
</dbReference>
<dbReference type="AlphaFoldDB" id="A0A1H1PEZ1"/>
<keyword evidence="3" id="KW-0804">Transcription</keyword>
<dbReference type="STRING" id="629680.SAMN04489751_1219"/>
<feature type="DNA-binding region" description="H-T-H motif" evidence="4">
    <location>
        <begin position="41"/>
        <end position="60"/>
    </location>
</feature>
<evidence type="ECO:0000256" key="4">
    <source>
        <dbReference type="PROSITE-ProRule" id="PRU00335"/>
    </source>
</evidence>
<evidence type="ECO:0000313" key="6">
    <source>
        <dbReference type="EMBL" id="SDS09683.1"/>
    </source>
</evidence>
<keyword evidence="7" id="KW-1185">Reference proteome</keyword>
<evidence type="ECO:0000256" key="3">
    <source>
        <dbReference type="ARBA" id="ARBA00023163"/>
    </source>
</evidence>
<dbReference type="InterPro" id="IPR009057">
    <property type="entry name" value="Homeodomain-like_sf"/>
</dbReference>
<dbReference type="PANTHER" id="PTHR30055:SF234">
    <property type="entry name" value="HTH-TYPE TRANSCRIPTIONAL REGULATOR BETI"/>
    <property type="match status" value="1"/>
</dbReference>
<keyword evidence="2 4" id="KW-0238">DNA-binding</keyword>
<feature type="domain" description="HTH tetR-type" evidence="5">
    <location>
        <begin position="18"/>
        <end position="78"/>
    </location>
</feature>
<sequence>MIGLRASTRLSAMARNPSDTKERLLDAFDILLDKQGISGATLDAVAAKAGVSKGGLLYHYGSKAELIKGSLERLDRLVDEDVASMKAAGDRLHMYYLETSAETGTPLDRSLIAASCLAQENDEAKDSLRKTREAWFDALNEHLGDPDLAMTVQLIGDGMYFNQNFSLSQDEALKHVKNVLARLGL</sequence>
<dbReference type="InterPro" id="IPR050109">
    <property type="entry name" value="HTH-type_TetR-like_transc_reg"/>
</dbReference>
<dbReference type="Pfam" id="PF17937">
    <property type="entry name" value="TetR_C_28"/>
    <property type="match status" value="1"/>
</dbReference>
<proteinExistence type="predicted"/>
<dbReference type="PANTHER" id="PTHR30055">
    <property type="entry name" value="HTH-TYPE TRANSCRIPTIONAL REGULATOR RUTR"/>
    <property type="match status" value="1"/>
</dbReference>
<dbReference type="GO" id="GO:0003700">
    <property type="term" value="F:DNA-binding transcription factor activity"/>
    <property type="evidence" value="ECO:0007669"/>
    <property type="project" value="TreeGrafter"/>
</dbReference>
<accession>A0A1H1PEZ1</accession>
<evidence type="ECO:0000256" key="1">
    <source>
        <dbReference type="ARBA" id="ARBA00023015"/>
    </source>
</evidence>
<evidence type="ECO:0000313" key="7">
    <source>
        <dbReference type="Proteomes" id="UP000199700"/>
    </source>
</evidence>
<dbReference type="InterPro" id="IPR001647">
    <property type="entry name" value="HTH_TetR"/>
</dbReference>
<dbReference type="Pfam" id="PF00440">
    <property type="entry name" value="TetR_N"/>
    <property type="match status" value="1"/>
</dbReference>
<dbReference type="InterPro" id="IPR041479">
    <property type="entry name" value="TetR_CgmR_C"/>
</dbReference>
<evidence type="ECO:0000259" key="5">
    <source>
        <dbReference type="PROSITE" id="PS50977"/>
    </source>
</evidence>
<gene>
    <name evidence="6" type="ORF">SAMN04489751_1219</name>
</gene>
<dbReference type="Proteomes" id="UP000199700">
    <property type="component" value="Chromosome"/>
</dbReference>
<keyword evidence="1" id="KW-0805">Transcription regulation</keyword>
<name>A0A1H1PEZ1_BRESA</name>
<evidence type="ECO:0000256" key="2">
    <source>
        <dbReference type="ARBA" id="ARBA00023125"/>
    </source>
</evidence>
<organism evidence="6 7">
    <name type="scientific">Brevibacterium sandarakinum</name>
    <dbReference type="NCBI Taxonomy" id="629680"/>
    <lineage>
        <taxon>Bacteria</taxon>
        <taxon>Bacillati</taxon>
        <taxon>Actinomycetota</taxon>
        <taxon>Actinomycetes</taxon>
        <taxon>Micrococcales</taxon>
        <taxon>Brevibacteriaceae</taxon>
        <taxon>Brevibacterium</taxon>
    </lineage>
</organism>
<protein>
    <submittedName>
        <fullName evidence="6">DNA-binding transcriptional regulator, AcrR family</fullName>
    </submittedName>
</protein>
<dbReference type="EMBL" id="LT629739">
    <property type="protein sequence ID" value="SDS09683.1"/>
    <property type="molecule type" value="Genomic_DNA"/>
</dbReference>